<dbReference type="Gene3D" id="3.40.50.300">
    <property type="entry name" value="P-loop containing nucleotide triphosphate hydrolases"/>
    <property type="match status" value="2"/>
</dbReference>
<evidence type="ECO:0000256" key="1">
    <source>
        <dbReference type="SAM" id="Coils"/>
    </source>
</evidence>
<evidence type="ECO:0000259" key="2">
    <source>
        <dbReference type="Pfam" id="PF13476"/>
    </source>
</evidence>
<organism evidence="3 4">
    <name type="scientific">Vreelandella zhaodongensis</name>
    <name type="common">Halomonas zhaodongensis</name>
    <dbReference type="NCBI Taxonomy" id="1176240"/>
    <lineage>
        <taxon>Bacteria</taxon>
        <taxon>Pseudomonadati</taxon>
        <taxon>Pseudomonadota</taxon>
        <taxon>Gammaproteobacteria</taxon>
        <taxon>Oceanospirillales</taxon>
        <taxon>Halomonadaceae</taxon>
        <taxon>Vreelandella</taxon>
    </lineage>
</organism>
<dbReference type="Pfam" id="PF12532">
    <property type="entry name" value="DUF3732"/>
    <property type="match status" value="1"/>
</dbReference>
<keyword evidence="1" id="KW-0175">Coiled coil</keyword>
<keyword evidence="4" id="KW-1185">Reference proteome</keyword>
<dbReference type="Proteomes" id="UP000528918">
    <property type="component" value="Unassembled WGS sequence"/>
</dbReference>
<feature type="coiled-coil region" evidence="1">
    <location>
        <begin position="232"/>
        <end position="287"/>
    </location>
</feature>
<dbReference type="EMBL" id="JACCDD010000001">
    <property type="protein sequence ID" value="NYS43440.1"/>
    <property type="molecule type" value="Genomic_DNA"/>
</dbReference>
<name>A0ABX2SMC4_VREZH</name>
<dbReference type="SUPFAM" id="SSF52540">
    <property type="entry name" value="P-loop containing nucleoside triphosphate hydrolases"/>
    <property type="match status" value="2"/>
</dbReference>
<accession>A0ABX2SMC4</accession>
<reference evidence="3 4" key="1">
    <citation type="journal article" date="2013" name="Antonie Van Leeuwenhoek">
        <title>Halomonas zhaodongensis sp. nov., a slightly halophilic bacterium isolated from saline-alkaline soils in Zhaodong, China.</title>
        <authorList>
            <person name="Jiang J."/>
            <person name="Pan Y."/>
            <person name="Meng L."/>
            <person name="Hu S."/>
            <person name="Zhang X."/>
            <person name="Hu B."/>
            <person name="Meng J."/>
            <person name="Li C."/>
            <person name="Huang H."/>
            <person name="Wang K."/>
            <person name="Su T."/>
        </authorList>
    </citation>
    <scope>NUCLEOTIDE SEQUENCE [LARGE SCALE GENOMIC DNA]</scope>
    <source>
        <strain evidence="3 4">NEAU-ST10-25</strain>
    </source>
</reference>
<feature type="domain" description="Rad50/SbcC-type AAA" evidence="2">
    <location>
        <begin position="17"/>
        <end position="291"/>
    </location>
</feature>
<comment type="caution">
    <text evidence="3">The sequence shown here is derived from an EMBL/GenBank/DDBJ whole genome shotgun (WGS) entry which is preliminary data.</text>
</comment>
<dbReference type="InterPro" id="IPR038729">
    <property type="entry name" value="Rad50/SbcC_AAA"/>
</dbReference>
<gene>
    <name evidence="3" type="ORF">HZS79_00605</name>
</gene>
<proteinExistence type="predicted"/>
<evidence type="ECO:0000313" key="3">
    <source>
        <dbReference type="EMBL" id="NYS43440.1"/>
    </source>
</evidence>
<dbReference type="Pfam" id="PF13476">
    <property type="entry name" value="AAA_23"/>
    <property type="match status" value="1"/>
</dbReference>
<protein>
    <submittedName>
        <fullName evidence="3">DUF3732 domain-containing protein</fullName>
    </submittedName>
</protein>
<sequence length="645" mass="74463">MNINLIMLVVRSRKNIVQVDFSKTVTFIYGPVGTGKSSVARLIDYCFGGELERTPAIQHELVSVTLEAKLGKYDCTFERGSDNPQFVRVTWSNREGYINSVKAPIAAGDITITSGEVYNLSDLIFSLCDIEPIKVLKRSRDPDSPMIRLSFRDIWRYCYLDQAHLDSSFFRLEEPFRARKSQDAMRFFTGLHSERLSQLQLEYYRLNTKQHGSREAIEQIRSFMVRFEFGSEEVIHQKINDLKSRLARARNQRNLIEKERANIIHPSEGLRERLRLISNKLSDLKDAINMSTTTIQEQIALRSELITTKLKAEKTKKAASILEGVKYSSCPQCGTDIKNKEASIHECSLCCANLENSVEISSNYMESVRREVNDRIDQINDSINRRNQELERSKRELVIVEEEKRKLDFELQDKLKRYDSAYIEAVRDLDKEIAKLDERLDSYNNFKKMSIAIEDLKKQEIDSINKIEDLKITIESERKRLSNGEKNARKIAEKFREIMIDVGFPGFSENDKISLDPRNWKPVITHSDQEWGFWDTGSGGKKTLFNVCYALAIHEVALEDEMPVPNILIIDSPTKNISEDENPELIRSLYNEIYRFASSKRSHGMQLLLIDSDLVEPEFELTDFLQRRMAGEAEAPSLIPYYVGP</sequence>
<dbReference type="InterPro" id="IPR027417">
    <property type="entry name" value="P-loop_NTPase"/>
</dbReference>
<dbReference type="RefSeq" id="WP_179926806.1">
    <property type="nucleotide sequence ID" value="NZ_JACCDD010000001.1"/>
</dbReference>
<evidence type="ECO:0000313" key="4">
    <source>
        <dbReference type="Proteomes" id="UP000528918"/>
    </source>
</evidence>
<dbReference type="InterPro" id="IPR022205">
    <property type="entry name" value="DUF3732"/>
</dbReference>
<feature type="coiled-coil region" evidence="1">
    <location>
        <begin position="369"/>
        <end position="487"/>
    </location>
</feature>